<evidence type="ECO:0000313" key="1">
    <source>
        <dbReference type="EMBL" id="VAW27452.1"/>
    </source>
</evidence>
<dbReference type="PROSITE" id="PS51257">
    <property type="entry name" value="PROKAR_LIPOPROTEIN"/>
    <property type="match status" value="1"/>
</dbReference>
<reference evidence="1" key="1">
    <citation type="submission" date="2018-06" db="EMBL/GenBank/DDBJ databases">
        <authorList>
            <person name="Zhirakovskaya E."/>
        </authorList>
    </citation>
    <scope>NUCLEOTIDE SEQUENCE</scope>
</reference>
<protein>
    <recommendedName>
        <fullName evidence="2">Lipoprotein</fullName>
    </recommendedName>
</protein>
<organism evidence="1">
    <name type="scientific">hydrothermal vent metagenome</name>
    <dbReference type="NCBI Taxonomy" id="652676"/>
    <lineage>
        <taxon>unclassified sequences</taxon>
        <taxon>metagenomes</taxon>
        <taxon>ecological metagenomes</taxon>
    </lineage>
</organism>
<feature type="non-terminal residue" evidence="1">
    <location>
        <position position="206"/>
    </location>
</feature>
<name>A0A3B0UM16_9ZZZZ</name>
<dbReference type="EMBL" id="UOES01000240">
    <property type="protein sequence ID" value="VAW27452.1"/>
    <property type="molecule type" value="Genomic_DNA"/>
</dbReference>
<dbReference type="AlphaFoldDB" id="A0A3B0UM16"/>
<gene>
    <name evidence="1" type="ORF">MNBD_BACTEROID06-1342</name>
</gene>
<proteinExistence type="predicted"/>
<evidence type="ECO:0008006" key="2">
    <source>
        <dbReference type="Google" id="ProtNLM"/>
    </source>
</evidence>
<accession>A0A3B0UM16</accession>
<sequence>MTQKDWRMNFKYSVWTFGVLLIMGCAPKVTLAATKVYPVQWFSGFAMAELLLKEKTPVSNQQDIKALLDKHWYMPFELVNLQTKKVFSADRCNQVLPTITQLETDKPYEFPPFIYLTAMCAATESIAKARPAQYSFLSSFKLDADFPLHAPKNLALIISDSEWKRVLQNKKIVSWADVETVKFVSKKDEYQVKYDLSGAYQNVSLI</sequence>